<dbReference type="SMART" id="SM00382">
    <property type="entry name" value="AAA"/>
    <property type="match status" value="1"/>
</dbReference>
<dbReference type="GO" id="GO:0016887">
    <property type="term" value="F:ATP hydrolysis activity"/>
    <property type="evidence" value="ECO:0007669"/>
    <property type="project" value="InterPro"/>
</dbReference>
<evidence type="ECO:0000313" key="6">
    <source>
        <dbReference type="Proteomes" id="UP000007845"/>
    </source>
</evidence>
<sequence length="353" mass="38513">MDEVVLRGVTRTFGATTACADVDLAVARGELFTFLGPSGCGKTTILRLIAGFLTPQSGVILLGGRDITRLPPEKREVGMVFQNYALFPYLTVARNVEYGLRVRRRSKGDIRSTVARYLDMVGLSGFEERRIDELSGGEQQRVALARSLAVEPRVLLLDEPLSNLDARLRDHTREELRRLQRELGITTIFVTHDQNEALTLSDRIAVFDRGRVVQTGTPAEIYGRPRNGFVAGFVGDTNLLEAAWRDGLAVTPEGLTVRAESAGPGRYVAVRPQDVRLSPLGNAGSAPAPDDNVFEGVVEDAQLNGVWIDYLVRVGATRLRAAALNTVTDAFAPRPGERVRVSFAARAAMVLEA</sequence>
<dbReference type="AlphaFoldDB" id="F0JJR8"/>
<dbReference type="Gene3D" id="2.40.50.100">
    <property type="match status" value="1"/>
</dbReference>
<dbReference type="FunFam" id="3.40.50.300:FF:000133">
    <property type="entry name" value="Spermidine/putrescine import ATP-binding protein PotA"/>
    <property type="match status" value="1"/>
</dbReference>
<dbReference type="KEGG" id="ddn:DND132_2964"/>
<gene>
    <name evidence="5" type="ORF">DND132_2964</name>
</gene>
<dbReference type="RefSeq" id="WP_014323591.1">
    <property type="nucleotide sequence ID" value="NC_016803.1"/>
</dbReference>
<dbReference type="SMR" id="F0JJR8"/>
<keyword evidence="2" id="KW-0547">Nucleotide-binding</keyword>
<name>F0JJR8_9BACT</name>
<evidence type="ECO:0000259" key="4">
    <source>
        <dbReference type="PROSITE" id="PS50893"/>
    </source>
</evidence>
<dbReference type="PANTHER" id="PTHR42781:SF4">
    <property type="entry name" value="SPERMIDINE_PUTRESCINE IMPORT ATP-BINDING PROTEIN POTA"/>
    <property type="match status" value="1"/>
</dbReference>
<dbReference type="InterPro" id="IPR050093">
    <property type="entry name" value="ABC_SmlMolc_Importer"/>
</dbReference>
<dbReference type="STRING" id="641491.DND132_2964"/>
<dbReference type="InterPro" id="IPR008995">
    <property type="entry name" value="Mo/tungstate-bd_C_term_dom"/>
</dbReference>
<dbReference type="PANTHER" id="PTHR42781">
    <property type="entry name" value="SPERMIDINE/PUTRESCINE IMPORT ATP-BINDING PROTEIN POTA"/>
    <property type="match status" value="1"/>
</dbReference>
<keyword evidence="1" id="KW-0813">Transport</keyword>
<dbReference type="HOGENOM" id="CLU_000604_1_1_7"/>
<proteinExistence type="predicted"/>
<dbReference type="PROSITE" id="PS00211">
    <property type="entry name" value="ABC_TRANSPORTER_1"/>
    <property type="match status" value="1"/>
</dbReference>
<keyword evidence="3" id="KW-0067">ATP-binding</keyword>
<evidence type="ECO:0000256" key="2">
    <source>
        <dbReference type="ARBA" id="ARBA00022741"/>
    </source>
</evidence>
<keyword evidence="6" id="KW-1185">Reference proteome</keyword>
<evidence type="ECO:0000313" key="5">
    <source>
        <dbReference type="EMBL" id="EGB16167.1"/>
    </source>
</evidence>
<protein>
    <submittedName>
        <fullName evidence="5">ABC transporter related protein</fullName>
    </submittedName>
</protein>
<dbReference type="InterPro" id="IPR003593">
    <property type="entry name" value="AAA+_ATPase"/>
</dbReference>
<organism evidence="5 6">
    <name type="scientific">Pseudodesulfovibrio mercurii</name>
    <dbReference type="NCBI Taxonomy" id="641491"/>
    <lineage>
        <taxon>Bacteria</taxon>
        <taxon>Pseudomonadati</taxon>
        <taxon>Thermodesulfobacteriota</taxon>
        <taxon>Desulfovibrionia</taxon>
        <taxon>Desulfovibrionales</taxon>
        <taxon>Desulfovibrionaceae</taxon>
    </lineage>
</organism>
<dbReference type="InterPro" id="IPR013611">
    <property type="entry name" value="Transp-assoc_OB_typ2"/>
</dbReference>
<dbReference type="PROSITE" id="PS50893">
    <property type="entry name" value="ABC_TRANSPORTER_2"/>
    <property type="match status" value="1"/>
</dbReference>
<dbReference type="eggNOG" id="COG3842">
    <property type="taxonomic scope" value="Bacteria"/>
</dbReference>
<reference evidence="5 6" key="1">
    <citation type="journal article" date="2011" name="J. Bacteriol.">
        <title>Genome sequence of the mercury-methylating strain Desulfovibrio desulfuricans ND132.</title>
        <authorList>
            <person name="Brown S.D."/>
            <person name="Gilmour C.C."/>
            <person name="Kucken A.M."/>
            <person name="Wall J.D."/>
            <person name="Elias D.A."/>
            <person name="Brandt C.C."/>
            <person name="Podar M."/>
            <person name="Chertkov O."/>
            <person name="Held B."/>
            <person name="Bruce D.C."/>
            <person name="Detter J.C."/>
            <person name="Tapia R."/>
            <person name="Han C.S."/>
            <person name="Goodwin L.A."/>
            <person name="Cheng J.F."/>
            <person name="Pitluck S."/>
            <person name="Woyke T."/>
            <person name="Mikhailova N."/>
            <person name="Ivanova N.N."/>
            <person name="Han J."/>
            <person name="Lucas S."/>
            <person name="Lapidus A.L."/>
            <person name="Land M.L."/>
            <person name="Hauser L.J."/>
            <person name="Palumbo A.V."/>
        </authorList>
    </citation>
    <scope>NUCLEOTIDE SEQUENCE [LARGE SCALE GENOMIC DNA]</scope>
    <source>
        <strain evidence="5 6">ND132</strain>
    </source>
</reference>
<dbReference type="GO" id="GO:0005524">
    <property type="term" value="F:ATP binding"/>
    <property type="evidence" value="ECO:0007669"/>
    <property type="project" value="UniProtKB-KW"/>
</dbReference>
<dbReference type="GO" id="GO:0015847">
    <property type="term" value="P:putrescine transport"/>
    <property type="evidence" value="ECO:0007669"/>
    <property type="project" value="UniProtKB-ARBA"/>
</dbReference>
<dbReference type="GO" id="GO:0043190">
    <property type="term" value="C:ATP-binding cassette (ABC) transporter complex"/>
    <property type="evidence" value="ECO:0007669"/>
    <property type="project" value="InterPro"/>
</dbReference>
<dbReference type="SUPFAM" id="SSF50331">
    <property type="entry name" value="MOP-like"/>
    <property type="match status" value="1"/>
</dbReference>
<dbReference type="SUPFAM" id="SSF52540">
    <property type="entry name" value="P-loop containing nucleoside triphosphate hydrolases"/>
    <property type="match status" value="1"/>
</dbReference>
<feature type="domain" description="ABC transporter" evidence="4">
    <location>
        <begin position="4"/>
        <end position="234"/>
    </location>
</feature>
<dbReference type="Proteomes" id="UP000007845">
    <property type="component" value="Chromosome"/>
</dbReference>
<dbReference type="Pfam" id="PF00005">
    <property type="entry name" value="ABC_tran"/>
    <property type="match status" value="1"/>
</dbReference>
<dbReference type="InterPro" id="IPR003439">
    <property type="entry name" value="ABC_transporter-like_ATP-bd"/>
</dbReference>
<dbReference type="InterPro" id="IPR027417">
    <property type="entry name" value="P-loop_NTPase"/>
</dbReference>
<dbReference type="EMBL" id="CP003220">
    <property type="protein sequence ID" value="EGB16167.1"/>
    <property type="molecule type" value="Genomic_DNA"/>
</dbReference>
<dbReference type="GO" id="GO:0022857">
    <property type="term" value="F:transmembrane transporter activity"/>
    <property type="evidence" value="ECO:0007669"/>
    <property type="project" value="InterPro"/>
</dbReference>
<dbReference type="Pfam" id="PF08402">
    <property type="entry name" value="TOBE_2"/>
    <property type="match status" value="1"/>
</dbReference>
<evidence type="ECO:0000256" key="3">
    <source>
        <dbReference type="ARBA" id="ARBA00022840"/>
    </source>
</evidence>
<dbReference type="InterPro" id="IPR017871">
    <property type="entry name" value="ABC_transporter-like_CS"/>
</dbReference>
<dbReference type="Gene3D" id="3.40.50.300">
    <property type="entry name" value="P-loop containing nucleotide triphosphate hydrolases"/>
    <property type="match status" value="1"/>
</dbReference>
<evidence type="ECO:0000256" key="1">
    <source>
        <dbReference type="ARBA" id="ARBA00022448"/>
    </source>
</evidence>
<accession>F0JJR8</accession>